<evidence type="ECO:0000256" key="2">
    <source>
        <dbReference type="ARBA" id="ARBA00022801"/>
    </source>
</evidence>
<dbReference type="PANTHER" id="PTHR30023">
    <property type="entry name" value="D-ALANYL-D-ALANINE CARBOXYPEPTIDASE"/>
    <property type="match status" value="1"/>
</dbReference>
<evidence type="ECO:0000313" key="4">
    <source>
        <dbReference type="EMBL" id="MBO1927210.1"/>
    </source>
</evidence>
<keyword evidence="4" id="KW-0121">Carboxypeptidase</keyword>
<protein>
    <submittedName>
        <fullName evidence="4">D-alanyl-D-alanine carboxypeptidase</fullName>
    </submittedName>
</protein>
<evidence type="ECO:0000256" key="1">
    <source>
        <dbReference type="ARBA" id="ARBA00006096"/>
    </source>
</evidence>
<reference evidence="4 5" key="1">
    <citation type="submission" date="2021-03" db="EMBL/GenBank/DDBJ databases">
        <title>Thiomicrorhabdus sp.nov.,novel sulfur-oxidizing bacteria isolated from coastal sediment.</title>
        <authorList>
            <person name="Liu X."/>
        </authorList>
    </citation>
    <scope>NUCLEOTIDE SEQUENCE [LARGE SCALE GENOMIC DNA]</scope>
    <source>
        <strain evidence="4 5">6S2-11</strain>
    </source>
</reference>
<gene>
    <name evidence="4" type="ORF">J3998_06430</name>
</gene>
<feature type="signal peptide" evidence="3">
    <location>
        <begin position="1"/>
        <end position="19"/>
    </location>
</feature>
<keyword evidence="2" id="KW-0378">Hydrolase</keyword>
<comment type="similarity">
    <text evidence="1">Belongs to the peptidase S13 family.</text>
</comment>
<dbReference type="Gene3D" id="3.40.710.10">
    <property type="entry name" value="DD-peptidase/beta-lactamase superfamily"/>
    <property type="match status" value="2"/>
</dbReference>
<keyword evidence="4" id="KW-0645">Protease</keyword>
<keyword evidence="5" id="KW-1185">Reference proteome</keyword>
<dbReference type="Pfam" id="PF02113">
    <property type="entry name" value="Peptidase_S13"/>
    <property type="match status" value="2"/>
</dbReference>
<dbReference type="InterPro" id="IPR000667">
    <property type="entry name" value="Peptidase_S13"/>
</dbReference>
<feature type="chain" id="PRO_5047095240" evidence="3">
    <location>
        <begin position="20"/>
        <end position="425"/>
    </location>
</feature>
<evidence type="ECO:0000313" key="5">
    <source>
        <dbReference type="Proteomes" id="UP000664835"/>
    </source>
</evidence>
<evidence type="ECO:0000256" key="3">
    <source>
        <dbReference type="SAM" id="SignalP"/>
    </source>
</evidence>
<sequence>MIKFYLTMFLLIVGFSAQAAEPVIHKQLNFSGKNFALYQTLNPAALLIADEGGQLLYSDNIEQAMVPASTTKLITALLALQHWGAEHRFYTDFTFYPCQTNAKDCARLEIKAYGDPFLVSEELAQIAATLAEKLQVHGISHIEQMALVNHWYQQPLVMPGAGKSLNPYDAINGALVANFNSLNARKNQLGWQSAEEQTPWVSVADDIVQHSGLTLKQGKSERINTGADTQLNQQYAVELLQAFLKKHAITTANSTLQIAQASQEEPRFTYRHQNSRTLAEVVQPMMKYSTNFIANQIALNLAAEVYGAPASGEKVQRLFHDKLSQQFGWSQGDVHFLDGAGLSRENRINAYQLYQVLEAFKPWKGLLPEIEQGVYAKSGSLIGVSTLAGYFHHRQQWMPFVFLSNQRVPYRFRNRLAKSLSEQLP</sequence>
<organism evidence="4 5">
    <name type="scientific">Thiomicrorhabdus marina</name>
    <dbReference type="NCBI Taxonomy" id="2818442"/>
    <lineage>
        <taxon>Bacteria</taxon>
        <taxon>Pseudomonadati</taxon>
        <taxon>Pseudomonadota</taxon>
        <taxon>Gammaproteobacteria</taxon>
        <taxon>Thiotrichales</taxon>
        <taxon>Piscirickettsiaceae</taxon>
        <taxon>Thiomicrorhabdus</taxon>
    </lineage>
</organism>
<dbReference type="PRINTS" id="PR00922">
    <property type="entry name" value="DADACBPTASE3"/>
</dbReference>
<proteinExistence type="inferred from homology"/>
<dbReference type="RefSeq" id="WP_208148807.1">
    <property type="nucleotide sequence ID" value="NZ_JAGETV010000008.1"/>
</dbReference>
<keyword evidence="3" id="KW-0732">Signal</keyword>
<accession>A0ABS3Q4F2</accession>
<dbReference type="Proteomes" id="UP000664835">
    <property type="component" value="Unassembled WGS sequence"/>
</dbReference>
<dbReference type="InterPro" id="IPR012338">
    <property type="entry name" value="Beta-lactam/transpept-like"/>
</dbReference>
<dbReference type="PANTHER" id="PTHR30023:SF0">
    <property type="entry name" value="PENICILLIN-SENSITIVE CARBOXYPEPTIDASE A"/>
    <property type="match status" value="1"/>
</dbReference>
<dbReference type="EMBL" id="JAGETV010000008">
    <property type="protein sequence ID" value="MBO1927210.1"/>
    <property type="molecule type" value="Genomic_DNA"/>
</dbReference>
<comment type="caution">
    <text evidence="4">The sequence shown here is derived from an EMBL/GenBank/DDBJ whole genome shotgun (WGS) entry which is preliminary data.</text>
</comment>
<name>A0ABS3Q4F2_9GAMM</name>
<dbReference type="GO" id="GO:0004180">
    <property type="term" value="F:carboxypeptidase activity"/>
    <property type="evidence" value="ECO:0007669"/>
    <property type="project" value="UniProtKB-KW"/>
</dbReference>
<dbReference type="SUPFAM" id="SSF56601">
    <property type="entry name" value="beta-lactamase/transpeptidase-like"/>
    <property type="match status" value="1"/>
</dbReference>